<accession>A0AAD6ZDB7</accession>
<dbReference type="SUPFAM" id="SSF56112">
    <property type="entry name" value="Protein kinase-like (PK-like)"/>
    <property type="match status" value="1"/>
</dbReference>
<feature type="domain" description="Protein kinase" evidence="1">
    <location>
        <begin position="229"/>
        <end position="490"/>
    </location>
</feature>
<reference evidence="2" key="1">
    <citation type="submission" date="2023-03" db="EMBL/GenBank/DDBJ databases">
        <title>Massive genome expansion in bonnet fungi (Mycena s.s.) driven by repeated elements and novel gene families across ecological guilds.</title>
        <authorList>
            <consortium name="Lawrence Berkeley National Laboratory"/>
            <person name="Harder C.B."/>
            <person name="Miyauchi S."/>
            <person name="Viragh M."/>
            <person name="Kuo A."/>
            <person name="Thoen E."/>
            <person name="Andreopoulos B."/>
            <person name="Lu D."/>
            <person name="Skrede I."/>
            <person name="Drula E."/>
            <person name="Henrissat B."/>
            <person name="Morin E."/>
            <person name="Kohler A."/>
            <person name="Barry K."/>
            <person name="LaButti K."/>
            <person name="Morin E."/>
            <person name="Salamov A."/>
            <person name="Lipzen A."/>
            <person name="Mereny Z."/>
            <person name="Hegedus B."/>
            <person name="Baldrian P."/>
            <person name="Stursova M."/>
            <person name="Weitz H."/>
            <person name="Taylor A."/>
            <person name="Grigoriev I.V."/>
            <person name="Nagy L.G."/>
            <person name="Martin F."/>
            <person name="Kauserud H."/>
        </authorList>
    </citation>
    <scope>NUCLEOTIDE SEQUENCE</scope>
    <source>
        <strain evidence="2">CBHHK002</strain>
    </source>
</reference>
<dbReference type="AlphaFoldDB" id="A0AAD6ZDB7"/>
<dbReference type="Gene3D" id="1.10.510.10">
    <property type="entry name" value="Transferase(Phosphotransferase) domain 1"/>
    <property type="match status" value="1"/>
</dbReference>
<keyword evidence="2" id="KW-0418">Kinase</keyword>
<dbReference type="PANTHER" id="PTHR44329">
    <property type="entry name" value="SERINE/THREONINE-PROTEIN KINASE TNNI3K-RELATED"/>
    <property type="match status" value="1"/>
</dbReference>
<evidence type="ECO:0000259" key="1">
    <source>
        <dbReference type="PROSITE" id="PS50011"/>
    </source>
</evidence>
<evidence type="ECO:0000313" key="3">
    <source>
        <dbReference type="Proteomes" id="UP001218218"/>
    </source>
</evidence>
<dbReference type="PROSITE" id="PS50011">
    <property type="entry name" value="PROTEIN_KINASE_DOM"/>
    <property type="match status" value="1"/>
</dbReference>
<proteinExistence type="predicted"/>
<dbReference type="EMBL" id="JARIHO010000059">
    <property type="protein sequence ID" value="KAJ7318176.1"/>
    <property type="molecule type" value="Genomic_DNA"/>
</dbReference>
<dbReference type="GO" id="GO:0004674">
    <property type="term" value="F:protein serine/threonine kinase activity"/>
    <property type="evidence" value="ECO:0007669"/>
    <property type="project" value="TreeGrafter"/>
</dbReference>
<dbReference type="Proteomes" id="UP001218218">
    <property type="component" value="Unassembled WGS sequence"/>
</dbReference>
<protein>
    <submittedName>
        <fullName evidence="2">Kinase-like domain-containing protein</fullName>
    </submittedName>
</protein>
<dbReference type="InterPro" id="IPR000719">
    <property type="entry name" value="Prot_kinase_dom"/>
</dbReference>
<sequence>MREMTCGPKLEEHFWPIRYSIRSGKLQLYENTIKTLIIEARSDRLRTFDFSLLACEEPPSVHRQFSKLTRELASYRETSSSLTRFLDESRNLYERLWQIACELRASDLQQFREAVWKDNLIIILVLYEILNSKADLEEIMVLRGTKAQFVLDLMQDTIQTHTDLMDLRRGGVPRLRGARRTFLQNIIDSGLLQNVDRPSVQLDVRRLIVQLSEVSGLLPSSLAIRGVENVSPTPLAGGNFGDIFRGEYQGGIVALKRLRLFQTASEEGVRIRRKFCKEALIWKNLDHDYILPFIGVDSETFPGFLCMVSPWMDKGALVNNDGRLGNDSIPVLMHEIAVGLQYLHSENIVHGDLRGANILRDDQGHARLADFGLAVITDGPVALTNRGGSLRWMAPELLHPASCGYNAFQRTFASDIYSFGCVCLELYTGKPPFSEKFPSDGAVLFHVVSGGRPDWPSAMPAWCQKLVDQCLSHLSTNRPWTGTIIESIVRSVRKRPRPEPIPADNNYMLADDSLSETNTTPSTSTYMNTSRNSMLAGEDPLGLFLPDYPKSISNPST</sequence>
<name>A0AAD6ZDB7_9AGAR</name>
<keyword evidence="2" id="KW-0808">Transferase</keyword>
<dbReference type="Pfam" id="PF00069">
    <property type="entry name" value="Pkinase"/>
    <property type="match status" value="1"/>
</dbReference>
<comment type="caution">
    <text evidence="2">The sequence shown here is derived from an EMBL/GenBank/DDBJ whole genome shotgun (WGS) entry which is preliminary data.</text>
</comment>
<gene>
    <name evidence="2" type="ORF">DFH08DRAFT_892919</name>
</gene>
<dbReference type="InterPro" id="IPR011009">
    <property type="entry name" value="Kinase-like_dom_sf"/>
</dbReference>
<keyword evidence="3" id="KW-1185">Reference proteome</keyword>
<dbReference type="GO" id="GO:0005524">
    <property type="term" value="F:ATP binding"/>
    <property type="evidence" value="ECO:0007669"/>
    <property type="project" value="InterPro"/>
</dbReference>
<dbReference type="InterPro" id="IPR051681">
    <property type="entry name" value="Ser/Thr_Kinases-Pseudokinases"/>
</dbReference>
<evidence type="ECO:0000313" key="2">
    <source>
        <dbReference type="EMBL" id="KAJ7318176.1"/>
    </source>
</evidence>
<organism evidence="2 3">
    <name type="scientific">Mycena albidolilacea</name>
    <dbReference type="NCBI Taxonomy" id="1033008"/>
    <lineage>
        <taxon>Eukaryota</taxon>
        <taxon>Fungi</taxon>
        <taxon>Dikarya</taxon>
        <taxon>Basidiomycota</taxon>
        <taxon>Agaricomycotina</taxon>
        <taxon>Agaricomycetes</taxon>
        <taxon>Agaricomycetidae</taxon>
        <taxon>Agaricales</taxon>
        <taxon>Marasmiineae</taxon>
        <taxon>Mycenaceae</taxon>
        <taxon>Mycena</taxon>
    </lineage>
</organism>